<feature type="compositionally biased region" description="Pro residues" evidence="1">
    <location>
        <begin position="248"/>
        <end position="260"/>
    </location>
</feature>
<dbReference type="Proteomes" id="UP000678276">
    <property type="component" value="Unassembled WGS sequence"/>
</dbReference>
<feature type="non-terminal residue" evidence="4">
    <location>
        <position position="521"/>
    </location>
</feature>
<evidence type="ECO:0000313" key="4">
    <source>
        <dbReference type="EMBL" id="MBP0617678.1"/>
    </source>
</evidence>
<gene>
    <name evidence="4" type="ORF">J6595_19000</name>
</gene>
<organism evidence="4 5">
    <name type="scientific">Jiella mangrovi</name>
    <dbReference type="NCBI Taxonomy" id="2821407"/>
    <lineage>
        <taxon>Bacteria</taxon>
        <taxon>Pseudomonadati</taxon>
        <taxon>Pseudomonadota</taxon>
        <taxon>Alphaproteobacteria</taxon>
        <taxon>Hyphomicrobiales</taxon>
        <taxon>Aurantimonadaceae</taxon>
        <taxon>Jiella</taxon>
    </lineage>
</organism>
<keyword evidence="2" id="KW-0732">Signal</keyword>
<feature type="domain" description="FecR protein" evidence="3">
    <location>
        <begin position="56"/>
        <end position="145"/>
    </location>
</feature>
<accession>A0ABS4BLS6</accession>
<sequence length="521" mass="53008">MRLFSTLLTTVPLAAFVAAPALAQSVGVTSAVNQSATGTLPVRTISLGDNVIYNEQITTDTIGLVQILLKDGTAFTIGPRSQITIDRFVYDPGAGTAEIAATMTRGVFRFIGGKTSKTANGVTLNTPVGTVGVRGAVVDLDLGGGGALTTRGATCPYPQHIDLIFGNELTVSGGGGAPQRVYKPGYSVVTGGGSRGVVRTPPECTSSIQLALSGRPGANGGSSRQPTDAIVVASNVAETNSAVAPAFNNPPTPTPRPEPPTEAANEIVADASKDELREDVVEGTGGGELRTIPVRVLTPNTSFFNTSDPGSAGILGGSPQFDEVAALEGRPDASTATGEVQQGTLTLPIYDDAGFTTRQITASSGASLAGQSLTGVAYSGIGGFTTYLLSIAGDLGQPVYAIRGTPMADTSLFRNGDIRTYSFTVDPREAIPVPFMDDVGLDYSNAAITDVAVVEGSGGDSNPRLLQSWLVIDGEGASQTSGVGVNIGSFFEGGDGALQFNSGSGSGRRGSYRTASAAPSS</sequence>
<feature type="region of interest" description="Disordered" evidence="1">
    <location>
        <begin position="501"/>
        <end position="521"/>
    </location>
</feature>
<dbReference type="RefSeq" id="WP_209596687.1">
    <property type="nucleotide sequence ID" value="NZ_JAGJCF010000019.1"/>
</dbReference>
<reference evidence="4 5" key="1">
    <citation type="submission" date="2021-04" db="EMBL/GenBank/DDBJ databases">
        <title>Whole genome sequence of Jiella sp. KSK16Y-1.</title>
        <authorList>
            <person name="Tuo L."/>
        </authorList>
    </citation>
    <scope>NUCLEOTIDE SEQUENCE [LARGE SCALE GENOMIC DNA]</scope>
    <source>
        <strain evidence="4 5">KSK16Y-1</strain>
    </source>
</reference>
<dbReference type="Pfam" id="PF04773">
    <property type="entry name" value="FecR"/>
    <property type="match status" value="1"/>
</dbReference>
<comment type="caution">
    <text evidence="4">The sequence shown here is derived from an EMBL/GenBank/DDBJ whole genome shotgun (WGS) entry which is preliminary data.</text>
</comment>
<feature type="signal peptide" evidence="2">
    <location>
        <begin position="1"/>
        <end position="23"/>
    </location>
</feature>
<feature type="chain" id="PRO_5046936855" evidence="2">
    <location>
        <begin position="24"/>
        <end position="521"/>
    </location>
</feature>
<evidence type="ECO:0000256" key="2">
    <source>
        <dbReference type="SAM" id="SignalP"/>
    </source>
</evidence>
<evidence type="ECO:0000313" key="5">
    <source>
        <dbReference type="Proteomes" id="UP000678276"/>
    </source>
</evidence>
<dbReference type="EMBL" id="JAGJCF010000019">
    <property type="protein sequence ID" value="MBP0617678.1"/>
    <property type="molecule type" value="Genomic_DNA"/>
</dbReference>
<dbReference type="InterPro" id="IPR006860">
    <property type="entry name" value="FecR"/>
</dbReference>
<evidence type="ECO:0000256" key="1">
    <source>
        <dbReference type="SAM" id="MobiDB-lite"/>
    </source>
</evidence>
<protein>
    <submittedName>
        <fullName evidence="4">FecR domain-containing protein</fullName>
    </submittedName>
</protein>
<name>A0ABS4BLS6_9HYPH</name>
<keyword evidence="5" id="KW-1185">Reference proteome</keyword>
<feature type="region of interest" description="Disordered" evidence="1">
    <location>
        <begin position="242"/>
        <end position="262"/>
    </location>
</feature>
<evidence type="ECO:0000259" key="3">
    <source>
        <dbReference type="Pfam" id="PF04773"/>
    </source>
</evidence>
<proteinExistence type="predicted"/>